<comment type="caution">
    <text evidence="1">The sequence shown here is derived from an EMBL/GenBank/DDBJ whole genome shotgun (WGS) entry which is preliminary data.</text>
</comment>
<accession>A0AAV7TD85</accession>
<name>A0AAV7TD85_PLEWA</name>
<organism evidence="1 2">
    <name type="scientific">Pleurodeles waltl</name>
    <name type="common">Iberian ribbed newt</name>
    <dbReference type="NCBI Taxonomy" id="8319"/>
    <lineage>
        <taxon>Eukaryota</taxon>
        <taxon>Metazoa</taxon>
        <taxon>Chordata</taxon>
        <taxon>Craniata</taxon>
        <taxon>Vertebrata</taxon>
        <taxon>Euteleostomi</taxon>
        <taxon>Amphibia</taxon>
        <taxon>Batrachia</taxon>
        <taxon>Caudata</taxon>
        <taxon>Salamandroidea</taxon>
        <taxon>Salamandridae</taxon>
        <taxon>Pleurodelinae</taxon>
        <taxon>Pleurodeles</taxon>
    </lineage>
</organism>
<evidence type="ECO:0000313" key="2">
    <source>
        <dbReference type="Proteomes" id="UP001066276"/>
    </source>
</evidence>
<evidence type="ECO:0000313" key="1">
    <source>
        <dbReference type="EMBL" id="KAJ1173964.1"/>
    </source>
</evidence>
<proteinExistence type="predicted"/>
<dbReference type="EMBL" id="JANPWB010000007">
    <property type="protein sequence ID" value="KAJ1173964.1"/>
    <property type="molecule type" value="Genomic_DNA"/>
</dbReference>
<keyword evidence="2" id="KW-1185">Reference proteome</keyword>
<dbReference type="AlphaFoldDB" id="A0AAV7TD85"/>
<protein>
    <submittedName>
        <fullName evidence="1">Uncharacterized protein</fullName>
    </submittedName>
</protein>
<gene>
    <name evidence="1" type="ORF">NDU88_005788</name>
</gene>
<dbReference type="Proteomes" id="UP001066276">
    <property type="component" value="Chromosome 4_1"/>
</dbReference>
<reference evidence="1" key="1">
    <citation type="journal article" date="2022" name="bioRxiv">
        <title>Sequencing and chromosome-scale assembly of the giantPleurodeles waltlgenome.</title>
        <authorList>
            <person name="Brown T."/>
            <person name="Elewa A."/>
            <person name="Iarovenko S."/>
            <person name="Subramanian E."/>
            <person name="Araus A.J."/>
            <person name="Petzold A."/>
            <person name="Susuki M."/>
            <person name="Suzuki K.-i.T."/>
            <person name="Hayashi T."/>
            <person name="Toyoda A."/>
            <person name="Oliveira C."/>
            <person name="Osipova E."/>
            <person name="Leigh N.D."/>
            <person name="Simon A."/>
            <person name="Yun M.H."/>
        </authorList>
    </citation>
    <scope>NUCLEOTIDE SEQUENCE</scope>
    <source>
        <strain evidence="1">20211129_DDA</strain>
        <tissue evidence="1">Liver</tissue>
    </source>
</reference>
<sequence>MRRARQALHGADEYRMGPFLVRAVPGRILRSRKPHCPIWATGGGVSLVSPDTDWRLQVLLLLVHEVPAARETAEKAQHPQTMGAHIALYALQGCESLTPLDKHWCLQVLLLLRHGFPAVMETAEKSTAAPGPLFPEDKLGSWFL</sequence>